<name>A0ACC2NFA0_9HYME</name>
<reference evidence="1" key="1">
    <citation type="submission" date="2023-04" db="EMBL/GenBank/DDBJ databases">
        <title>A chromosome-level genome assembly of the parasitoid wasp Eretmocerus hayati.</title>
        <authorList>
            <person name="Zhong Y."/>
            <person name="Liu S."/>
            <person name="Liu Y."/>
        </authorList>
    </citation>
    <scope>NUCLEOTIDE SEQUENCE</scope>
    <source>
        <strain evidence="1">ZJU_SS_LIU_2023</strain>
    </source>
</reference>
<sequence>MLRPADDVDKEDCVEYGHDQELVVKMRLEAESGDQMRDCGAFVYETYEFLIASPDAVIGEKDIVEMKSLYTASSMKAEDAVRIDGNAKRIFTNVSTLHRPQSTRIVQLLSSNRAKQNHRRGVCKLQRKS</sequence>
<accession>A0ACC2NFA0</accession>
<comment type="caution">
    <text evidence="1">The sequence shown here is derived from an EMBL/GenBank/DDBJ whole genome shotgun (WGS) entry which is preliminary data.</text>
</comment>
<evidence type="ECO:0000313" key="2">
    <source>
        <dbReference type="Proteomes" id="UP001239111"/>
    </source>
</evidence>
<evidence type="ECO:0000313" key="1">
    <source>
        <dbReference type="EMBL" id="KAJ8669468.1"/>
    </source>
</evidence>
<organism evidence="1 2">
    <name type="scientific">Eretmocerus hayati</name>
    <dbReference type="NCBI Taxonomy" id="131215"/>
    <lineage>
        <taxon>Eukaryota</taxon>
        <taxon>Metazoa</taxon>
        <taxon>Ecdysozoa</taxon>
        <taxon>Arthropoda</taxon>
        <taxon>Hexapoda</taxon>
        <taxon>Insecta</taxon>
        <taxon>Pterygota</taxon>
        <taxon>Neoptera</taxon>
        <taxon>Endopterygota</taxon>
        <taxon>Hymenoptera</taxon>
        <taxon>Apocrita</taxon>
        <taxon>Proctotrupomorpha</taxon>
        <taxon>Chalcidoidea</taxon>
        <taxon>Aphelinidae</taxon>
        <taxon>Aphelininae</taxon>
        <taxon>Eretmocerus</taxon>
    </lineage>
</organism>
<keyword evidence="2" id="KW-1185">Reference proteome</keyword>
<dbReference type="Proteomes" id="UP001239111">
    <property type="component" value="Chromosome 3"/>
</dbReference>
<dbReference type="EMBL" id="CM056743">
    <property type="protein sequence ID" value="KAJ8669468.1"/>
    <property type="molecule type" value="Genomic_DNA"/>
</dbReference>
<proteinExistence type="predicted"/>
<gene>
    <name evidence="1" type="ORF">QAD02_000727</name>
</gene>
<protein>
    <submittedName>
        <fullName evidence="1">Uncharacterized protein</fullName>
    </submittedName>
</protein>